<keyword evidence="2" id="KW-1185">Reference proteome</keyword>
<proteinExistence type="predicted"/>
<dbReference type="EMBL" id="RAPY01000007">
    <property type="protein sequence ID" value="RKE43557.1"/>
    <property type="molecule type" value="Genomic_DNA"/>
</dbReference>
<dbReference type="AlphaFoldDB" id="A0A420AGC1"/>
<accession>A0A420AGC1</accession>
<evidence type="ECO:0000313" key="2">
    <source>
        <dbReference type="Proteomes" id="UP000286246"/>
    </source>
</evidence>
<reference evidence="1 2" key="1">
    <citation type="submission" date="2018-09" db="EMBL/GenBank/DDBJ databases">
        <title>Genomic Encyclopedia of Type Strains, Phase III (KMG-III): the genomes of soil and plant-associated and newly described type strains.</title>
        <authorList>
            <person name="Whitman W."/>
        </authorList>
    </citation>
    <scope>NUCLEOTIDE SEQUENCE [LARGE SCALE GENOMIC DNA]</scope>
    <source>
        <strain evidence="1 2">CECT 7938</strain>
    </source>
</reference>
<dbReference type="Proteomes" id="UP000286246">
    <property type="component" value="Unassembled WGS sequence"/>
</dbReference>
<sequence length="48" mass="5728">MLYVTKSLKSMKNNRKVLNLLNKPSLCYIPYKDFNRAIEFYLISISQK</sequence>
<evidence type="ECO:0000313" key="1">
    <source>
        <dbReference type="EMBL" id="RKE43557.1"/>
    </source>
</evidence>
<name>A0A420AGC1_SPHD1</name>
<organism evidence="1 2">
    <name type="scientific">Sphingobacterium detergens</name>
    <dbReference type="NCBI Taxonomy" id="1145106"/>
    <lineage>
        <taxon>Bacteria</taxon>
        <taxon>Pseudomonadati</taxon>
        <taxon>Bacteroidota</taxon>
        <taxon>Sphingobacteriia</taxon>
        <taxon>Sphingobacteriales</taxon>
        <taxon>Sphingobacteriaceae</taxon>
        <taxon>Sphingobacterium</taxon>
    </lineage>
</organism>
<protein>
    <submittedName>
        <fullName evidence="1">Uncharacterized protein</fullName>
    </submittedName>
</protein>
<gene>
    <name evidence="1" type="ORF">DFQ12_5343</name>
</gene>
<comment type="caution">
    <text evidence="1">The sequence shown here is derived from an EMBL/GenBank/DDBJ whole genome shotgun (WGS) entry which is preliminary data.</text>
</comment>